<comment type="caution">
    <text evidence="1">The sequence shown here is derived from an EMBL/GenBank/DDBJ whole genome shotgun (WGS) entry which is preliminary data.</text>
</comment>
<organism evidence="1 2">
    <name type="scientific">Anaerotruncus colihominis</name>
    <dbReference type="NCBI Taxonomy" id="169435"/>
    <lineage>
        <taxon>Bacteria</taxon>
        <taxon>Bacillati</taxon>
        <taxon>Bacillota</taxon>
        <taxon>Clostridia</taxon>
        <taxon>Eubacteriales</taxon>
        <taxon>Oscillospiraceae</taxon>
        <taxon>Anaerotruncus</taxon>
    </lineage>
</organism>
<sequence length="327" mass="37410">MFQLYFKNNVSPTLQYKFMSNVFQMMSISESMIKEINGFINGKYGCDEMLLRCEQLISGSDFTTLVRPGTGAQLLREDSLYWFNYSVGTLNGCFTQLIDYSEIMYELTAEEAEKFEKVIASARGALAYSILLGLDIIRHLNEQELSWEITASEGITAVVQDRFEGSYLEMISYLYKAYVNTPPSVPVRFEFPDQWAEFTDMVEDTEFGKEIIDYGDFLYLPDVEAIVEGKIPLDDTLLDVLKRRENDQFLPGKLFPYKFSRFVQNVPEKYRDILFKYEQVLSEDLLDEAIENGIDDAFIKKLEAAPQLSAVYKNSFVTSSGGILGNA</sequence>
<accession>A0A1Y4N526</accession>
<name>A0A1Y4N526_9FIRM</name>
<evidence type="ECO:0000313" key="2">
    <source>
        <dbReference type="Proteomes" id="UP000196386"/>
    </source>
</evidence>
<reference evidence="2" key="1">
    <citation type="submission" date="2017-04" db="EMBL/GenBank/DDBJ databases">
        <title>Function of individual gut microbiota members based on whole genome sequencing of pure cultures obtained from chicken caecum.</title>
        <authorList>
            <person name="Medvecky M."/>
            <person name="Cejkova D."/>
            <person name="Polansky O."/>
            <person name="Karasova D."/>
            <person name="Kubasova T."/>
            <person name="Cizek A."/>
            <person name="Rychlik I."/>
        </authorList>
    </citation>
    <scope>NUCLEOTIDE SEQUENCE [LARGE SCALE GENOMIC DNA]</scope>
    <source>
        <strain evidence="2">An175</strain>
    </source>
</reference>
<proteinExistence type="predicted"/>
<protein>
    <submittedName>
        <fullName evidence="1">Uncharacterized protein</fullName>
    </submittedName>
</protein>
<dbReference type="AlphaFoldDB" id="A0A1Y4N526"/>
<dbReference type="EMBL" id="NFKP01000003">
    <property type="protein sequence ID" value="OUP70671.1"/>
    <property type="molecule type" value="Genomic_DNA"/>
</dbReference>
<dbReference type="Proteomes" id="UP000196386">
    <property type="component" value="Unassembled WGS sequence"/>
</dbReference>
<evidence type="ECO:0000313" key="1">
    <source>
        <dbReference type="EMBL" id="OUP70671.1"/>
    </source>
</evidence>
<gene>
    <name evidence="1" type="ORF">B5F11_04295</name>
</gene>